<keyword evidence="1 4" id="KW-0677">Repeat</keyword>
<organism evidence="6 7">
    <name type="scientific">Digitaria exilis</name>
    <dbReference type="NCBI Taxonomy" id="1010633"/>
    <lineage>
        <taxon>Eukaryota</taxon>
        <taxon>Viridiplantae</taxon>
        <taxon>Streptophyta</taxon>
        <taxon>Embryophyta</taxon>
        <taxon>Tracheophyta</taxon>
        <taxon>Spermatophyta</taxon>
        <taxon>Magnoliopsida</taxon>
        <taxon>Liliopsida</taxon>
        <taxon>Poales</taxon>
        <taxon>Poaceae</taxon>
        <taxon>PACMAD clade</taxon>
        <taxon>Panicoideae</taxon>
        <taxon>Panicodae</taxon>
        <taxon>Paniceae</taxon>
        <taxon>Anthephorinae</taxon>
        <taxon>Digitaria</taxon>
    </lineage>
</organism>
<evidence type="ECO:0000313" key="7">
    <source>
        <dbReference type="Proteomes" id="UP000636709"/>
    </source>
</evidence>
<keyword evidence="7" id="KW-1185">Reference proteome</keyword>
<feature type="domain" description="EF-hand" evidence="5">
    <location>
        <begin position="247"/>
        <end position="282"/>
    </location>
</feature>
<dbReference type="InterPro" id="IPR011992">
    <property type="entry name" value="EF-hand-dom_pair"/>
</dbReference>
<comment type="subcellular location">
    <subcellularLocation>
        <location evidence="4">Membrane</location>
    </subcellularLocation>
</comment>
<dbReference type="GO" id="GO:0016020">
    <property type="term" value="C:membrane"/>
    <property type="evidence" value="ECO:0007669"/>
    <property type="project" value="UniProtKB-SubCell"/>
</dbReference>
<dbReference type="PANTHER" id="PTHR23056:SF97">
    <property type="entry name" value="CALCINEURIN B-LIKE PROTEIN 10"/>
    <property type="match status" value="1"/>
</dbReference>
<gene>
    <name evidence="6" type="ORF">HU200_046299</name>
</gene>
<dbReference type="SUPFAM" id="SSF47473">
    <property type="entry name" value="EF-hand"/>
    <property type="match status" value="1"/>
</dbReference>
<proteinExistence type="inferred from homology"/>
<dbReference type="OrthoDB" id="191686at2759"/>
<dbReference type="InterPro" id="IPR002048">
    <property type="entry name" value="EF_hand_dom"/>
</dbReference>
<keyword evidence="4" id="KW-0479">Metal-binding</keyword>
<evidence type="ECO:0000256" key="2">
    <source>
        <dbReference type="ARBA" id="ARBA00022837"/>
    </source>
</evidence>
<feature type="domain" description="EF-hand" evidence="5">
    <location>
        <begin position="212"/>
        <end position="238"/>
    </location>
</feature>
<reference evidence="6" key="1">
    <citation type="submission" date="2020-07" db="EMBL/GenBank/DDBJ databases">
        <title>Genome sequence and genetic diversity analysis of an under-domesticated orphan crop, white fonio (Digitaria exilis).</title>
        <authorList>
            <person name="Bennetzen J.L."/>
            <person name="Chen S."/>
            <person name="Ma X."/>
            <person name="Wang X."/>
            <person name="Yssel A.E.J."/>
            <person name="Chaluvadi S.R."/>
            <person name="Johnson M."/>
            <person name="Gangashetty P."/>
            <person name="Hamidou F."/>
            <person name="Sanogo M.D."/>
            <person name="Zwaenepoel A."/>
            <person name="Wallace J."/>
            <person name="Van De Peer Y."/>
            <person name="Van Deynze A."/>
        </authorList>
    </citation>
    <scope>NUCLEOTIDE SEQUENCE</scope>
    <source>
        <tissue evidence="6">Leaves</tissue>
    </source>
</reference>
<dbReference type="InterPro" id="IPR045198">
    <property type="entry name" value="CNBL1-10"/>
</dbReference>
<dbReference type="EMBL" id="JACEFO010002137">
    <property type="protein sequence ID" value="KAF8677943.1"/>
    <property type="molecule type" value="Genomic_DNA"/>
</dbReference>
<dbReference type="AlphaFoldDB" id="A0A835ECL3"/>
<accession>A0A835ECL3</accession>
<dbReference type="PROSITE" id="PS50222">
    <property type="entry name" value="EF_HAND_2"/>
    <property type="match status" value="2"/>
</dbReference>
<evidence type="ECO:0000313" key="6">
    <source>
        <dbReference type="EMBL" id="KAF8677943.1"/>
    </source>
</evidence>
<dbReference type="GO" id="GO:0019722">
    <property type="term" value="P:calcium-mediated signaling"/>
    <property type="evidence" value="ECO:0007669"/>
    <property type="project" value="UniProtKB-UniRule"/>
</dbReference>
<comment type="subunit">
    <text evidence="4">Homodimer. Interacts with CIPK.</text>
</comment>
<dbReference type="Proteomes" id="UP000636709">
    <property type="component" value="Unassembled WGS sequence"/>
</dbReference>
<dbReference type="GO" id="GO:0019900">
    <property type="term" value="F:kinase binding"/>
    <property type="evidence" value="ECO:0007669"/>
    <property type="project" value="UniProtKB-UniRule"/>
</dbReference>
<dbReference type="PANTHER" id="PTHR23056">
    <property type="entry name" value="CALCINEURIN B"/>
    <property type="match status" value="1"/>
</dbReference>
<comment type="caution">
    <text evidence="6">The sequence shown here is derived from an EMBL/GenBank/DDBJ whole genome shotgun (WGS) entry which is preliminary data.</text>
</comment>
<dbReference type="PROSITE" id="PS00018">
    <property type="entry name" value="EF_HAND_1"/>
    <property type="match status" value="1"/>
</dbReference>
<protein>
    <recommendedName>
        <fullName evidence="4">Calcineurin B-like protein</fullName>
    </recommendedName>
</protein>
<keyword evidence="2 4" id="KW-0106">Calcium</keyword>
<evidence type="ECO:0000256" key="4">
    <source>
        <dbReference type="RuleBase" id="RU369080"/>
    </source>
</evidence>
<comment type="function">
    <text evidence="4">Acts as a calcium sensor. CBL proteins interact with CIPK serine-threonine protein kinases. Binding of a CBL protein to the regulatory NAF domain of a CIPK protein lead to the activation of the kinase in a calcium-dependent manner.</text>
</comment>
<evidence type="ECO:0000259" key="5">
    <source>
        <dbReference type="PROSITE" id="PS50222"/>
    </source>
</evidence>
<evidence type="ECO:0000256" key="1">
    <source>
        <dbReference type="ARBA" id="ARBA00022737"/>
    </source>
</evidence>
<dbReference type="GO" id="GO:0005509">
    <property type="term" value="F:calcium ion binding"/>
    <property type="evidence" value="ECO:0007669"/>
    <property type="project" value="UniProtKB-UniRule"/>
</dbReference>
<dbReference type="CDD" id="cd00051">
    <property type="entry name" value="EFh"/>
    <property type="match status" value="1"/>
</dbReference>
<dbReference type="InterPro" id="IPR018247">
    <property type="entry name" value="EF_Hand_1_Ca_BS"/>
</dbReference>
<dbReference type="Gene3D" id="1.10.238.10">
    <property type="entry name" value="EF-hand"/>
    <property type="match status" value="1"/>
</dbReference>
<keyword evidence="4" id="KW-0472">Membrane</keyword>
<evidence type="ECO:0000256" key="3">
    <source>
        <dbReference type="ARBA" id="ARBA00023774"/>
    </source>
</evidence>
<dbReference type="Pfam" id="PF13499">
    <property type="entry name" value="EF-hand_7"/>
    <property type="match status" value="1"/>
</dbReference>
<sequence>MDTSRSSSALVRSRPPYRHFRIRSRNFSSQADLVVDLQESRSSLTLGELACAALLPVFAMVDAVLLAASRCFQKSPPPRLMSVLDARGGIRVSGRLSLRELAELADESRCFTVNEVEALYELYKKISCSTIDDGLIHKEELQLALFHMPSGKNLFLDRVSTKACSTSSWIKGEINKINMKIKTYQPATLDSNLILTFLAAEVSHGLFSFFSFRLYDLMQTGFIDRDEVKQMVIATLMESQVELSDDLVEAIIDKTFEDADTDKDNRISKEEWKAFVLKHPSVIKKMTLPHLKYGPYLCFLHFFILSSFVVNELDTTTAFPSFVFNTQVED</sequence>
<comment type="similarity">
    <text evidence="3 4">Belongs to the calcineurin regulatory subunit family.</text>
</comment>
<dbReference type="SMART" id="SM00054">
    <property type="entry name" value="EFh"/>
    <property type="match status" value="2"/>
</dbReference>
<name>A0A835ECL3_9POAL</name>